<evidence type="ECO:0000313" key="2">
    <source>
        <dbReference type="Proteomes" id="UP000184287"/>
    </source>
</evidence>
<organism evidence="1 2">
    <name type="scientific">Pedobacter caeni</name>
    <dbReference type="NCBI Taxonomy" id="288992"/>
    <lineage>
        <taxon>Bacteria</taxon>
        <taxon>Pseudomonadati</taxon>
        <taxon>Bacteroidota</taxon>
        <taxon>Sphingobacteriia</taxon>
        <taxon>Sphingobacteriales</taxon>
        <taxon>Sphingobacteriaceae</taxon>
        <taxon>Pedobacter</taxon>
    </lineage>
</organism>
<dbReference type="Proteomes" id="UP000184287">
    <property type="component" value="Unassembled WGS sequence"/>
</dbReference>
<proteinExistence type="predicted"/>
<dbReference type="EMBL" id="FQUQ01000002">
    <property type="protein sequence ID" value="SHF34084.1"/>
    <property type="molecule type" value="Genomic_DNA"/>
</dbReference>
<evidence type="ECO:0000313" key="1">
    <source>
        <dbReference type="EMBL" id="SHF34084.1"/>
    </source>
</evidence>
<gene>
    <name evidence="1" type="ORF">SAMN04488522_102901</name>
</gene>
<name>A0A1M5AV23_9SPHI</name>
<reference evidence="2" key="1">
    <citation type="submission" date="2016-11" db="EMBL/GenBank/DDBJ databases">
        <authorList>
            <person name="Varghese N."/>
            <person name="Submissions S."/>
        </authorList>
    </citation>
    <scope>NUCLEOTIDE SEQUENCE [LARGE SCALE GENOMIC DNA]</scope>
    <source>
        <strain evidence="2">DSM 16990</strain>
    </source>
</reference>
<sequence length="362" mass="41689">MTSFLLPMLLCCGCRNADRKELRSYEKGGKKISFLSGGEVPEEFKDYQSLSTNVQSSAYKFELLIKSENYWTPNPIRLFYGVGDDIIVEVNREEKEKESGYHYYKLDKSGTITDSLYHPLRGGLRSGFVGAYVVYLSSEEGYYYNTWPLNGDKTKKRIKILNQDLSWTTEKLEKTDHEISLDAKHIFYEAENQSGENGISWSLNKMFFFKGGIWQVLYRRQSFGADINDADKLRALRYDFFRTSNDRQPAEEENFELKFFEKTEWLSYGHAIGGGQAGFSTAGWSGTAYFNLPLNLDSLKIKVSDLIIEQEKADTGVIRYYRSHGSGENVSPFNLNYYTSRNLNYAIYSNDANHLYLVKKGE</sequence>
<accession>A0A1M5AV23</accession>
<keyword evidence="2" id="KW-1185">Reference proteome</keyword>
<protein>
    <submittedName>
        <fullName evidence="1">Uncharacterized protein</fullName>
    </submittedName>
</protein>
<dbReference type="AlphaFoldDB" id="A0A1M5AV23"/>